<evidence type="ECO:0000256" key="7">
    <source>
        <dbReference type="ARBA" id="ARBA00023004"/>
    </source>
</evidence>
<gene>
    <name evidence="12" type="primary">iscS</name>
    <name evidence="12" type="ORF">42c90032</name>
</gene>
<dbReference type="InterPro" id="IPR015422">
    <property type="entry name" value="PyrdxlP-dep_Trfase_small"/>
</dbReference>
<dbReference type="FunFam" id="3.40.640.10:FF:000084">
    <property type="entry name" value="IscS-like cysteine desulfurase"/>
    <property type="match status" value="1"/>
</dbReference>
<evidence type="ECO:0000256" key="8">
    <source>
        <dbReference type="ARBA" id="ARBA00023014"/>
    </source>
</evidence>
<evidence type="ECO:0000256" key="9">
    <source>
        <dbReference type="ARBA" id="ARBA00050776"/>
    </source>
</evidence>
<evidence type="ECO:0000256" key="5">
    <source>
        <dbReference type="ARBA" id="ARBA00022723"/>
    </source>
</evidence>
<dbReference type="EC" id="2.8.1.7" evidence="3"/>
<proteinExistence type="inferred from homology"/>
<dbReference type="AlphaFoldDB" id="Q3IBR3"/>
<evidence type="ECO:0000256" key="6">
    <source>
        <dbReference type="ARBA" id="ARBA00022898"/>
    </source>
</evidence>
<evidence type="ECO:0000256" key="4">
    <source>
        <dbReference type="ARBA" id="ARBA00022679"/>
    </source>
</evidence>
<dbReference type="Gene3D" id="3.40.640.10">
    <property type="entry name" value="Type I PLP-dependent aspartate aminotransferase-like (Major domain)"/>
    <property type="match status" value="1"/>
</dbReference>
<keyword evidence="6" id="KW-0663">Pyridoxal phosphate</keyword>
<dbReference type="EMBL" id="CT025834">
    <property type="protein sequence ID" value="CAJ31144.1"/>
    <property type="molecule type" value="Genomic_DNA"/>
</dbReference>
<comment type="cofactor">
    <cofactor evidence="1 10">
        <name>pyridoxal 5'-phosphate</name>
        <dbReference type="ChEBI" id="CHEBI:597326"/>
    </cofactor>
</comment>
<comment type="similarity">
    <text evidence="2">Belongs to the class-V pyridoxal-phosphate-dependent aminotransferase family. NifS/IscS subfamily.</text>
</comment>
<dbReference type="GO" id="GO:0031071">
    <property type="term" value="F:cysteine desulfurase activity"/>
    <property type="evidence" value="ECO:0007669"/>
    <property type="project" value="UniProtKB-EC"/>
</dbReference>
<protein>
    <recommendedName>
        <fullName evidence="3">cysteine desulfurase</fullName>
        <ecNumber evidence="3">2.8.1.7</ecNumber>
    </recommendedName>
</protein>
<dbReference type="PANTHER" id="PTHR11601">
    <property type="entry name" value="CYSTEINE DESULFURYLASE FAMILY MEMBER"/>
    <property type="match status" value="1"/>
</dbReference>
<evidence type="ECO:0000256" key="2">
    <source>
        <dbReference type="ARBA" id="ARBA00006490"/>
    </source>
</evidence>
<evidence type="ECO:0000313" key="12">
    <source>
        <dbReference type="EMBL" id="CAJ31144.1"/>
    </source>
</evidence>
<dbReference type="GO" id="GO:0046872">
    <property type="term" value="F:metal ion binding"/>
    <property type="evidence" value="ECO:0007669"/>
    <property type="project" value="UniProtKB-KW"/>
</dbReference>
<keyword evidence="5" id="KW-0479">Metal-binding</keyword>
<evidence type="ECO:0000256" key="1">
    <source>
        <dbReference type="ARBA" id="ARBA00001933"/>
    </source>
</evidence>
<dbReference type="Gene3D" id="1.10.260.50">
    <property type="match status" value="1"/>
</dbReference>
<reference evidence="12" key="1">
    <citation type="journal article" date="2005" name="J. Bacteriol.">
        <title>Clustered genes related to sulfate respiration in uncultured prokaryotes support the theory of their concomitant horizontal transfer.</title>
        <authorList>
            <person name="Mussmann M."/>
            <person name="Richter M."/>
            <person name="Lombardot T."/>
            <person name="Meyerdierks A."/>
            <person name="Kuever J."/>
            <person name="Kube M."/>
            <person name="Glockner F.O."/>
            <person name="Amann R."/>
        </authorList>
    </citation>
    <scope>NUCLEOTIDE SEQUENCE</scope>
</reference>
<name>Q3IBR3_9BACT</name>
<keyword evidence="7" id="KW-0408">Iron</keyword>
<sequence length="428" mass="45948">MVSDLYFNWHRFSPMTCYGSFMLDDSVVSHGGHRTMTIYFDHNATTPLHREVLQEVIAAMETRWHNASSTHAPGLRARSDVEIAREEIAALLGASLEEVILTGGGTEAGNLAVIGASMARRERGTHIVVSRVEHHAVLHAAAALERRGFDVTYADVDADGRVDPDAIVASLRPTTVLVSVMHANNETGAIQPIGELGRRLRKRDILFHTDAVQTVGKLHIDVNDLGVDLLSLSAHKFHGPKGAGALYVRDGVEVEPLMHGGAQEEGIRPGTYNVPAIVGLGVAARLARRSIDENAGYIVSLVERLERGLLRIAPEAKILVDKRHRLHNTLTVCFPGENRESLVTNLDLHGVAVSTGAACTAGASEPSHVLAAMGIGEATARGAVRFSLGCTNAAQEVDAALSALREVLGRKRGIIERLRDGFGILDSS</sequence>
<organism evidence="12">
    <name type="scientific">uncultured sulfate-reducing bacterium</name>
    <dbReference type="NCBI Taxonomy" id="153939"/>
    <lineage>
        <taxon>Bacteria</taxon>
        <taxon>environmental samples</taxon>
    </lineage>
</organism>
<dbReference type="InterPro" id="IPR015421">
    <property type="entry name" value="PyrdxlP-dep_Trfase_major"/>
</dbReference>
<dbReference type="PIRSF" id="PIRSF005572">
    <property type="entry name" value="NifS"/>
    <property type="match status" value="1"/>
</dbReference>
<dbReference type="SUPFAM" id="SSF53383">
    <property type="entry name" value="PLP-dependent transferases"/>
    <property type="match status" value="1"/>
</dbReference>
<evidence type="ECO:0000259" key="11">
    <source>
        <dbReference type="Pfam" id="PF00266"/>
    </source>
</evidence>
<feature type="domain" description="Aminotransferase class V" evidence="11">
    <location>
        <begin position="38"/>
        <end position="399"/>
    </location>
</feature>
<evidence type="ECO:0000256" key="10">
    <source>
        <dbReference type="RuleBase" id="RU004504"/>
    </source>
</evidence>
<dbReference type="Gene3D" id="3.90.1150.10">
    <property type="entry name" value="Aspartate Aminotransferase, domain 1"/>
    <property type="match status" value="1"/>
</dbReference>
<dbReference type="InterPro" id="IPR020578">
    <property type="entry name" value="Aminotrans_V_PyrdxlP_BS"/>
</dbReference>
<dbReference type="GO" id="GO:0051536">
    <property type="term" value="F:iron-sulfur cluster binding"/>
    <property type="evidence" value="ECO:0007669"/>
    <property type="project" value="UniProtKB-KW"/>
</dbReference>
<accession>Q3IBR3</accession>
<evidence type="ECO:0000256" key="3">
    <source>
        <dbReference type="ARBA" id="ARBA00012239"/>
    </source>
</evidence>
<dbReference type="PANTHER" id="PTHR11601:SF34">
    <property type="entry name" value="CYSTEINE DESULFURASE"/>
    <property type="match status" value="1"/>
</dbReference>
<comment type="catalytic activity">
    <reaction evidence="9">
        <text>(sulfur carrier)-H + L-cysteine = (sulfur carrier)-SH + L-alanine</text>
        <dbReference type="Rhea" id="RHEA:43892"/>
        <dbReference type="Rhea" id="RHEA-COMP:14737"/>
        <dbReference type="Rhea" id="RHEA-COMP:14739"/>
        <dbReference type="ChEBI" id="CHEBI:29917"/>
        <dbReference type="ChEBI" id="CHEBI:35235"/>
        <dbReference type="ChEBI" id="CHEBI:57972"/>
        <dbReference type="ChEBI" id="CHEBI:64428"/>
        <dbReference type="EC" id="2.8.1.7"/>
    </reaction>
</comment>
<dbReference type="PROSITE" id="PS00595">
    <property type="entry name" value="AA_TRANSFER_CLASS_5"/>
    <property type="match status" value="1"/>
</dbReference>
<dbReference type="InterPro" id="IPR015424">
    <property type="entry name" value="PyrdxlP-dep_Trfase"/>
</dbReference>
<dbReference type="InterPro" id="IPR016454">
    <property type="entry name" value="Cysteine_dSase"/>
</dbReference>
<keyword evidence="4 12" id="KW-0808">Transferase</keyword>
<dbReference type="InterPro" id="IPR000192">
    <property type="entry name" value="Aminotrans_V_dom"/>
</dbReference>
<dbReference type="Pfam" id="PF00266">
    <property type="entry name" value="Aminotran_5"/>
    <property type="match status" value="1"/>
</dbReference>
<keyword evidence="8" id="KW-0411">Iron-sulfur</keyword>